<reference evidence="1 2" key="1">
    <citation type="journal article" date="2015" name="Nature">
        <title>rRNA introns, odd ribosomes, and small enigmatic genomes across a large radiation of phyla.</title>
        <authorList>
            <person name="Brown C.T."/>
            <person name="Hug L.A."/>
            <person name="Thomas B.C."/>
            <person name="Sharon I."/>
            <person name="Castelle C.J."/>
            <person name="Singh A."/>
            <person name="Wilkins M.J."/>
            <person name="Williams K.H."/>
            <person name="Banfield J.F."/>
        </authorList>
    </citation>
    <scope>NUCLEOTIDE SEQUENCE [LARGE SCALE GENOMIC DNA]</scope>
</reference>
<evidence type="ECO:0000313" key="1">
    <source>
        <dbReference type="EMBL" id="KKW12770.1"/>
    </source>
</evidence>
<organism evidence="1 2">
    <name type="scientific">Candidatus Gottesmanbacteria bacterium GW2011_GWB1_49_7</name>
    <dbReference type="NCBI Taxonomy" id="1618448"/>
    <lineage>
        <taxon>Bacteria</taxon>
        <taxon>Candidatus Gottesmaniibacteriota</taxon>
    </lineage>
</organism>
<dbReference type="Proteomes" id="UP000034588">
    <property type="component" value="Unassembled WGS sequence"/>
</dbReference>
<protein>
    <submittedName>
        <fullName evidence="1">Uncharacterized protein</fullName>
    </submittedName>
</protein>
<name>A0A0G1W2H4_9BACT</name>
<dbReference type="AlphaFoldDB" id="A0A0G1W2H4"/>
<comment type="caution">
    <text evidence="1">The sequence shown here is derived from an EMBL/GenBank/DDBJ whole genome shotgun (WGS) entry which is preliminary data.</text>
</comment>
<gene>
    <name evidence="1" type="ORF">UY48_C0009G0003</name>
</gene>
<sequence>MFNFVTIYGVRVVFPQSNTIAAIHQTNENYGVVYTQGGHKFLTTEPIEVLLKHLPFRSIRLTAHRKPLGDIYLRGPVSAIQEFGLFRVINFIQGELA</sequence>
<accession>A0A0G1W2H4</accession>
<dbReference type="EMBL" id="LCQD01000009">
    <property type="protein sequence ID" value="KKW12770.1"/>
    <property type="molecule type" value="Genomic_DNA"/>
</dbReference>
<evidence type="ECO:0000313" key="2">
    <source>
        <dbReference type="Proteomes" id="UP000034588"/>
    </source>
</evidence>
<proteinExistence type="predicted"/>